<evidence type="ECO:0000313" key="2">
    <source>
        <dbReference type="Proteomes" id="UP001381693"/>
    </source>
</evidence>
<sequence>ARLLIPFTRATYINNYSQCFRCDMKATVLNSSVSDQFITIDKQEVDSDIKVHHCKLLSAKLLCTEGFCDRTKISENSFKSS</sequence>
<dbReference type="Proteomes" id="UP001381693">
    <property type="component" value="Unassembled WGS sequence"/>
</dbReference>
<proteinExistence type="predicted"/>
<dbReference type="EMBL" id="JAXCGZ010019289">
    <property type="protein sequence ID" value="KAK7066268.1"/>
    <property type="molecule type" value="Genomic_DNA"/>
</dbReference>
<gene>
    <name evidence="1" type="ORF">SK128_007268</name>
</gene>
<name>A0AAN8WNJ5_HALRR</name>
<reference evidence="1 2" key="1">
    <citation type="submission" date="2023-11" db="EMBL/GenBank/DDBJ databases">
        <title>Halocaridina rubra genome assembly.</title>
        <authorList>
            <person name="Smith C."/>
        </authorList>
    </citation>
    <scope>NUCLEOTIDE SEQUENCE [LARGE SCALE GENOMIC DNA]</scope>
    <source>
        <strain evidence="1">EP-1</strain>
        <tissue evidence="1">Whole</tissue>
    </source>
</reference>
<feature type="non-terminal residue" evidence="1">
    <location>
        <position position="1"/>
    </location>
</feature>
<evidence type="ECO:0000313" key="1">
    <source>
        <dbReference type="EMBL" id="KAK7066268.1"/>
    </source>
</evidence>
<dbReference type="AlphaFoldDB" id="A0AAN8WNJ5"/>
<protein>
    <submittedName>
        <fullName evidence="1">Uncharacterized protein</fullName>
    </submittedName>
</protein>
<organism evidence="1 2">
    <name type="scientific">Halocaridina rubra</name>
    <name type="common">Hawaiian red shrimp</name>
    <dbReference type="NCBI Taxonomy" id="373956"/>
    <lineage>
        <taxon>Eukaryota</taxon>
        <taxon>Metazoa</taxon>
        <taxon>Ecdysozoa</taxon>
        <taxon>Arthropoda</taxon>
        <taxon>Crustacea</taxon>
        <taxon>Multicrustacea</taxon>
        <taxon>Malacostraca</taxon>
        <taxon>Eumalacostraca</taxon>
        <taxon>Eucarida</taxon>
        <taxon>Decapoda</taxon>
        <taxon>Pleocyemata</taxon>
        <taxon>Caridea</taxon>
        <taxon>Atyoidea</taxon>
        <taxon>Atyidae</taxon>
        <taxon>Halocaridina</taxon>
    </lineage>
</organism>
<comment type="caution">
    <text evidence="1">The sequence shown here is derived from an EMBL/GenBank/DDBJ whole genome shotgun (WGS) entry which is preliminary data.</text>
</comment>
<accession>A0AAN8WNJ5</accession>
<keyword evidence="2" id="KW-1185">Reference proteome</keyword>